<evidence type="ECO:0000313" key="1">
    <source>
        <dbReference type="EMBL" id="NIA71256.1"/>
    </source>
</evidence>
<dbReference type="RefSeq" id="WP_167228703.1">
    <property type="nucleotide sequence ID" value="NZ_JAAQPH010000020.1"/>
</dbReference>
<accession>A0A967F1J8</accession>
<evidence type="ECO:0000313" key="2">
    <source>
        <dbReference type="Proteomes" id="UP000761264"/>
    </source>
</evidence>
<organism evidence="1 2">
    <name type="scientific">Pelagibius litoralis</name>
    <dbReference type="NCBI Taxonomy" id="374515"/>
    <lineage>
        <taxon>Bacteria</taxon>
        <taxon>Pseudomonadati</taxon>
        <taxon>Pseudomonadota</taxon>
        <taxon>Alphaproteobacteria</taxon>
        <taxon>Rhodospirillales</taxon>
        <taxon>Rhodovibrionaceae</taxon>
        <taxon>Pelagibius</taxon>
    </lineage>
</organism>
<dbReference type="AlphaFoldDB" id="A0A967F1J8"/>
<dbReference type="Gene3D" id="3.30.870.10">
    <property type="entry name" value="Endonuclease Chain A"/>
    <property type="match status" value="1"/>
</dbReference>
<evidence type="ECO:0008006" key="3">
    <source>
        <dbReference type="Google" id="ProtNLM"/>
    </source>
</evidence>
<dbReference type="EMBL" id="JAAQPH010000020">
    <property type="protein sequence ID" value="NIA71256.1"/>
    <property type="molecule type" value="Genomic_DNA"/>
</dbReference>
<keyword evidence="2" id="KW-1185">Reference proteome</keyword>
<sequence length="309" mass="32709">MAFTPEDLIAAHPWRKAVFTSYALSLSFFESVVLDNLVRGGSKEALILADLQGVRAGLSEQGAQRVGRDYELEPVAVTTGAFHPKLTALFGEDDCHLVVGSGNLTFNGWGGNFELAEHLHPSFAADAFDDAAQFFRSLAESPKVAHGLSDSCLALSEDLSRAAARKPHSGEIRILHSLDGAIGARLTEFAEEPGGALHLSVAAPFWDSGAAIDRLCQRLGLDAVHLHVHSGGSVLGQVGSNWLTSPQVEVIPITISELSAGDDHKLHAKTSEILCRDGRLIMSGSANATSAALSPGPSFSPLIRVIIFS</sequence>
<comment type="caution">
    <text evidence="1">The sequence shown here is derived from an EMBL/GenBank/DDBJ whole genome shotgun (WGS) entry which is preliminary data.</text>
</comment>
<proteinExistence type="predicted"/>
<name>A0A967F1J8_9PROT</name>
<dbReference type="Proteomes" id="UP000761264">
    <property type="component" value="Unassembled WGS sequence"/>
</dbReference>
<protein>
    <recommendedName>
        <fullName evidence="3">PLD-like domain-containing protein</fullName>
    </recommendedName>
</protein>
<gene>
    <name evidence="1" type="ORF">HBA54_21890</name>
</gene>
<reference evidence="1" key="1">
    <citation type="submission" date="2020-03" db="EMBL/GenBank/DDBJ databases">
        <title>Genome of Pelagibius litoralis DSM 21314T.</title>
        <authorList>
            <person name="Wang G."/>
        </authorList>
    </citation>
    <scope>NUCLEOTIDE SEQUENCE</scope>
    <source>
        <strain evidence="1">DSM 21314</strain>
    </source>
</reference>